<dbReference type="EMBL" id="VLKG01000017">
    <property type="protein sequence ID" value="TWH63876.1"/>
    <property type="molecule type" value="Genomic_DNA"/>
</dbReference>
<dbReference type="InterPro" id="IPR009731">
    <property type="entry name" value="P-like"/>
</dbReference>
<proteinExistence type="predicted"/>
<protein>
    <submittedName>
        <fullName evidence="1">Uncharacterized protein</fullName>
    </submittedName>
</protein>
<dbReference type="Proteomes" id="UP000319627">
    <property type="component" value="Unassembled WGS sequence"/>
</dbReference>
<evidence type="ECO:0000313" key="2">
    <source>
        <dbReference type="Proteomes" id="UP000319627"/>
    </source>
</evidence>
<name>A0A562HZ47_9GAMM</name>
<sequence>MTGEPEAETVVHLEAEARSNVQRVFATLKTSFPAWYEKHYGEAHAEKLAKRVWMTGVRLLNNAQVDRGLRRMVLTADFPPSLKEFIRLCCHIDGVPGVQAAWHQALRGTYGHEVVRVAAILTGLYELRRASDDNRMLFDRFELNYVVVTRRLESGEPLDGSVPHAIKHDSQKTGLERSLECAEEQLYQRIVEQGIPLDGSSARQQLLSRMRIRRPEA</sequence>
<dbReference type="GO" id="GO:0006270">
    <property type="term" value="P:DNA replication initiation"/>
    <property type="evidence" value="ECO:0007669"/>
    <property type="project" value="InterPro"/>
</dbReference>
<comment type="caution">
    <text evidence="1">The sequence shown here is derived from an EMBL/GenBank/DDBJ whole genome shotgun (WGS) entry which is preliminary data.</text>
</comment>
<organism evidence="1 2">
    <name type="scientific">Azomonas agilis</name>
    <dbReference type="NCBI Taxonomy" id="116849"/>
    <lineage>
        <taxon>Bacteria</taxon>
        <taxon>Pseudomonadati</taxon>
        <taxon>Pseudomonadota</taxon>
        <taxon>Gammaproteobacteria</taxon>
        <taxon>Pseudomonadales</taxon>
        <taxon>Pseudomonadaceae</taxon>
        <taxon>Azomonas</taxon>
    </lineage>
</organism>
<keyword evidence="2" id="KW-1185">Reference proteome</keyword>
<dbReference type="Pfam" id="PF06992">
    <property type="entry name" value="Phage_lambda_P"/>
    <property type="match status" value="1"/>
</dbReference>
<dbReference type="AlphaFoldDB" id="A0A562HZ47"/>
<gene>
    <name evidence="1" type="ORF">LX59_03040</name>
</gene>
<reference evidence="1 2" key="1">
    <citation type="submission" date="2019-07" db="EMBL/GenBank/DDBJ databases">
        <title>Genomic Encyclopedia of Type Strains, Phase I: the one thousand microbial genomes (KMG-I) project.</title>
        <authorList>
            <person name="Kyrpides N."/>
        </authorList>
    </citation>
    <scope>NUCLEOTIDE SEQUENCE [LARGE SCALE GENOMIC DNA]</scope>
    <source>
        <strain evidence="1 2">DSM 375</strain>
    </source>
</reference>
<accession>A0A562HZ47</accession>
<evidence type="ECO:0000313" key="1">
    <source>
        <dbReference type="EMBL" id="TWH63876.1"/>
    </source>
</evidence>